<sequence>MDLIIHHQHYSILLVPHHDHHSFTTSNPIPWIPKSKASGSKTDCRSRSPSIQTMTM</sequence>
<evidence type="ECO:0000313" key="2">
    <source>
        <dbReference type="EMBL" id="KAE8335314.1"/>
    </source>
</evidence>
<gene>
    <name evidence="2" type="ORF">BDV24DRAFT_144106</name>
</gene>
<accession>A0A5N6XQ18</accession>
<evidence type="ECO:0000256" key="1">
    <source>
        <dbReference type="SAM" id="MobiDB-lite"/>
    </source>
</evidence>
<reference evidence="2" key="1">
    <citation type="submission" date="2019-04" db="EMBL/GenBank/DDBJ databases">
        <title>Friends and foes A comparative genomics study of 23 Aspergillus species from section Flavi.</title>
        <authorList>
            <consortium name="DOE Joint Genome Institute"/>
            <person name="Kjaerbolling I."/>
            <person name="Vesth T."/>
            <person name="Frisvad J.C."/>
            <person name="Nybo J.L."/>
            <person name="Theobald S."/>
            <person name="Kildgaard S."/>
            <person name="Isbrandt T."/>
            <person name="Kuo A."/>
            <person name="Sato A."/>
            <person name="Lyhne E.K."/>
            <person name="Kogle M.E."/>
            <person name="Wiebenga A."/>
            <person name="Kun R.S."/>
            <person name="Lubbers R.J."/>
            <person name="Makela M.R."/>
            <person name="Barry K."/>
            <person name="Chovatia M."/>
            <person name="Clum A."/>
            <person name="Daum C."/>
            <person name="Haridas S."/>
            <person name="He G."/>
            <person name="LaButti K."/>
            <person name="Lipzen A."/>
            <person name="Mondo S."/>
            <person name="Riley R."/>
            <person name="Salamov A."/>
            <person name="Simmons B.A."/>
            <person name="Magnuson J.K."/>
            <person name="Henrissat B."/>
            <person name="Mortensen U.H."/>
            <person name="Larsen T.O."/>
            <person name="Devries R.P."/>
            <person name="Grigoriev I.V."/>
            <person name="Machida M."/>
            <person name="Baker S.E."/>
            <person name="Andersen M.R."/>
        </authorList>
    </citation>
    <scope>NUCLEOTIDE SEQUENCE</scope>
    <source>
        <strain evidence="2">CBS 117612</strain>
    </source>
</reference>
<organism evidence="2">
    <name type="scientific">Aspergillus arachidicola</name>
    <dbReference type="NCBI Taxonomy" id="656916"/>
    <lineage>
        <taxon>Eukaryota</taxon>
        <taxon>Fungi</taxon>
        <taxon>Dikarya</taxon>
        <taxon>Ascomycota</taxon>
        <taxon>Pezizomycotina</taxon>
        <taxon>Eurotiomycetes</taxon>
        <taxon>Eurotiomycetidae</taxon>
        <taxon>Eurotiales</taxon>
        <taxon>Aspergillaceae</taxon>
        <taxon>Aspergillus</taxon>
        <taxon>Aspergillus subgen. Circumdati</taxon>
    </lineage>
</organism>
<feature type="region of interest" description="Disordered" evidence="1">
    <location>
        <begin position="26"/>
        <end position="56"/>
    </location>
</feature>
<feature type="compositionally biased region" description="Polar residues" evidence="1">
    <location>
        <begin position="37"/>
        <end position="56"/>
    </location>
</feature>
<proteinExistence type="predicted"/>
<dbReference type="EMBL" id="ML737222">
    <property type="protein sequence ID" value="KAE8335314.1"/>
    <property type="molecule type" value="Genomic_DNA"/>
</dbReference>
<protein>
    <submittedName>
        <fullName evidence="2">Uncharacterized protein</fullName>
    </submittedName>
</protein>
<dbReference type="AlphaFoldDB" id="A0A5N6XQ18"/>
<dbReference type="Proteomes" id="UP000325558">
    <property type="component" value="Unassembled WGS sequence"/>
</dbReference>
<name>A0A5N6XQ18_9EURO</name>